<feature type="region of interest" description="Disordered" evidence="1">
    <location>
        <begin position="76"/>
        <end position="122"/>
    </location>
</feature>
<dbReference type="Proteomes" id="UP001597343">
    <property type="component" value="Unassembled WGS sequence"/>
</dbReference>
<comment type="caution">
    <text evidence="2">The sequence shown here is derived from an EMBL/GenBank/DDBJ whole genome shotgun (WGS) entry which is preliminary data.</text>
</comment>
<name>A0ABW5A2E1_9BACL</name>
<accession>A0ABW5A2E1</accession>
<evidence type="ECO:0008006" key="4">
    <source>
        <dbReference type="Google" id="ProtNLM"/>
    </source>
</evidence>
<protein>
    <recommendedName>
        <fullName evidence="4">Amphi-Trp domain-containing protein</fullName>
    </recommendedName>
</protein>
<organism evidence="2 3">
    <name type="scientific">Tumebacillus lipolyticus</name>
    <dbReference type="NCBI Taxonomy" id="1280370"/>
    <lineage>
        <taxon>Bacteria</taxon>
        <taxon>Bacillati</taxon>
        <taxon>Bacillota</taxon>
        <taxon>Bacilli</taxon>
        <taxon>Bacillales</taxon>
        <taxon>Alicyclobacillaceae</taxon>
        <taxon>Tumebacillus</taxon>
    </lineage>
</organism>
<evidence type="ECO:0000313" key="2">
    <source>
        <dbReference type="EMBL" id="MFD2171749.1"/>
    </source>
</evidence>
<dbReference type="RefSeq" id="WP_386048820.1">
    <property type="nucleotide sequence ID" value="NZ_JBHUIO010000011.1"/>
</dbReference>
<evidence type="ECO:0000256" key="1">
    <source>
        <dbReference type="SAM" id="MobiDB-lite"/>
    </source>
</evidence>
<keyword evidence="3" id="KW-1185">Reference proteome</keyword>
<feature type="compositionally biased region" description="Acidic residues" evidence="1">
    <location>
        <begin position="90"/>
        <end position="101"/>
    </location>
</feature>
<reference evidence="3" key="1">
    <citation type="journal article" date="2019" name="Int. J. Syst. Evol. Microbiol.">
        <title>The Global Catalogue of Microorganisms (GCM) 10K type strain sequencing project: providing services to taxonomists for standard genome sequencing and annotation.</title>
        <authorList>
            <consortium name="The Broad Institute Genomics Platform"/>
            <consortium name="The Broad Institute Genome Sequencing Center for Infectious Disease"/>
            <person name="Wu L."/>
            <person name="Ma J."/>
        </authorList>
    </citation>
    <scope>NUCLEOTIDE SEQUENCE [LARGE SCALE GENOMIC DNA]</scope>
    <source>
        <strain evidence="3">CGMCC 1.13574</strain>
    </source>
</reference>
<dbReference type="EMBL" id="JBHUIO010000011">
    <property type="protein sequence ID" value="MFD2171749.1"/>
    <property type="molecule type" value="Genomic_DNA"/>
</dbReference>
<evidence type="ECO:0000313" key="3">
    <source>
        <dbReference type="Proteomes" id="UP001597343"/>
    </source>
</evidence>
<proteinExistence type="predicted"/>
<sequence>MTGREIKIIRHDIMTAPSLAAWLRRLADQIDQQHSFRFDGLPIMIANQVQVRQSYTKEGLANEYALTLSWDEEFGDQAKLAGEGDRQGEAEEPVDLPDAEEVPTTPLDLPGSDEQPGIRSRG</sequence>
<gene>
    <name evidence="2" type="ORF">ACFSOY_17440</name>
</gene>